<evidence type="ECO:0000313" key="2">
    <source>
        <dbReference type="Proteomes" id="UP000198211"/>
    </source>
</evidence>
<dbReference type="Proteomes" id="UP000198211">
    <property type="component" value="Unassembled WGS sequence"/>
</dbReference>
<sequence length="256" mass="29125">MQRRVAQSLHSKIEKALRDEVRTVEDSPLVDLTQKLCVVLLQRWQTQINVLKQQLQTNYSWDISSQDEEGIFADLFTLLVKIRLEVQQHQIEDPDSLLVSWGVIFGVPKLKTCGTGLVMESHATSLLPFNVAITAAACWRIFALVPLGDNVSPDQVSSKGDMITRSFTCSSTRYGQPVPVRGKHACRKFQKGNTDQEQRAREIITCISESHQVINHWYTQSLSQMLVEEDWKTWNSTNENDFRSSTFSPVCDILNV</sequence>
<keyword evidence="2" id="KW-1185">Reference proteome</keyword>
<dbReference type="EMBL" id="NBNE01001100">
    <property type="protein sequence ID" value="OWZ15560.1"/>
    <property type="molecule type" value="Genomic_DNA"/>
</dbReference>
<organism evidence="1 2">
    <name type="scientific">Phytophthora megakarya</name>
    <dbReference type="NCBI Taxonomy" id="4795"/>
    <lineage>
        <taxon>Eukaryota</taxon>
        <taxon>Sar</taxon>
        <taxon>Stramenopiles</taxon>
        <taxon>Oomycota</taxon>
        <taxon>Peronosporomycetes</taxon>
        <taxon>Peronosporales</taxon>
        <taxon>Peronosporaceae</taxon>
        <taxon>Phytophthora</taxon>
    </lineage>
</organism>
<reference evidence="2" key="1">
    <citation type="submission" date="2017-03" db="EMBL/GenBank/DDBJ databases">
        <title>Phytopthora megakarya and P. palmivora, two closely related causual agents of cacao black pod achieved similar genome size and gene model numbers by different mechanisms.</title>
        <authorList>
            <person name="Ali S."/>
            <person name="Shao J."/>
            <person name="Larry D.J."/>
            <person name="Kronmiller B."/>
            <person name="Shen D."/>
            <person name="Strem M.D."/>
            <person name="Melnick R.L."/>
            <person name="Guiltinan M.J."/>
            <person name="Tyler B.M."/>
            <person name="Meinhardt L.W."/>
            <person name="Bailey B.A."/>
        </authorList>
    </citation>
    <scope>NUCLEOTIDE SEQUENCE [LARGE SCALE GENOMIC DNA]</scope>
    <source>
        <strain evidence="2">zdho120</strain>
    </source>
</reference>
<name>A0A225WFC2_9STRA</name>
<protein>
    <submittedName>
        <fullName evidence="1">Uncharacterized protein</fullName>
    </submittedName>
</protein>
<gene>
    <name evidence="1" type="ORF">PHMEG_00010777</name>
</gene>
<evidence type="ECO:0000313" key="1">
    <source>
        <dbReference type="EMBL" id="OWZ15560.1"/>
    </source>
</evidence>
<proteinExistence type="predicted"/>
<comment type="caution">
    <text evidence="1">The sequence shown here is derived from an EMBL/GenBank/DDBJ whole genome shotgun (WGS) entry which is preliminary data.</text>
</comment>
<accession>A0A225WFC2</accession>
<dbReference type="AlphaFoldDB" id="A0A225WFC2"/>